<organism evidence="5 6">
    <name type="scientific">Asbolus verrucosus</name>
    <name type="common">Desert ironclad beetle</name>
    <dbReference type="NCBI Taxonomy" id="1661398"/>
    <lineage>
        <taxon>Eukaryota</taxon>
        <taxon>Metazoa</taxon>
        <taxon>Ecdysozoa</taxon>
        <taxon>Arthropoda</taxon>
        <taxon>Hexapoda</taxon>
        <taxon>Insecta</taxon>
        <taxon>Pterygota</taxon>
        <taxon>Neoptera</taxon>
        <taxon>Endopterygota</taxon>
        <taxon>Coleoptera</taxon>
        <taxon>Polyphaga</taxon>
        <taxon>Cucujiformia</taxon>
        <taxon>Tenebrionidae</taxon>
        <taxon>Pimeliinae</taxon>
        <taxon>Asbolus</taxon>
    </lineage>
</organism>
<accession>A0A482W1W1</accession>
<dbReference type="Proteomes" id="UP000292052">
    <property type="component" value="Unassembled WGS sequence"/>
</dbReference>
<dbReference type="InterPro" id="IPR046471">
    <property type="entry name" value="IntS14_C"/>
</dbReference>
<evidence type="ECO:0000313" key="5">
    <source>
        <dbReference type="EMBL" id="RZC38955.1"/>
    </source>
</evidence>
<evidence type="ECO:0000256" key="1">
    <source>
        <dbReference type="ARBA" id="ARBA00004123"/>
    </source>
</evidence>
<evidence type="ECO:0000259" key="3">
    <source>
        <dbReference type="Pfam" id="PF19435"/>
    </source>
</evidence>
<feature type="domain" description="Integrator complex subunit 14 beta-barrel" evidence="3">
    <location>
        <begin position="12"/>
        <end position="137"/>
    </location>
</feature>
<comment type="subcellular location">
    <subcellularLocation>
        <location evidence="1">Nucleus</location>
    </subcellularLocation>
</comment>
<evidence type="ECO:0000256" key="2">
    <source>
        <dbReference type="ARBA" id="ARBA00023242"/>
    </source>
</evidence>
<evidence type="ECO:0000259" key="4">
    <source>
        <dbReference type="Pfam" id="PF20504"/>
    </source>
</evidence>
<dbReference type="GO" id="GO:0032039">
    <property type="term" value="C:integrator complex"/>
    <property type="evidence" value="ECO:0007669"/>
    <property type="project" value="InterPro"/>
</dbReference>
<reference evidence="5 6" key="1">
    <citation type="submission" date="2017-03" db="EMBL/GenBank/DDBJ databases">
        <title>Genome of the blue death feigning beetle - Asbolus verrucosus.</title>
        <authorList>
            <person name="Rider S.D."/>
        </authorList>
    </citation>
    <scope>NUCLEOTIDE SEQUENCE [LARGE SCALE GENOMIC DNA]</scope>
    <source>
        <strain evidence="5">Butters</strain>
        <tissue evidence="5">Head and leg muscle</tissue>
    </source>
</reference>
<dbReference type="PANTHER" id="PTHR13532">
    <property type="match status" value="1"/>
</dbReference>
<dbReference type="PANTHER" id="PTHR13532:SF3">
    <property type="entry name" value="INTEGRATOR COMPLEX SUBUNIT 14"/>
    <property type="match status" value="1"/>
</dbReference>
<dbReference type="GO" id="GO:0034472">
    <property type="term" value="P:snRNA 3'-end processing"/>
    <property type="evidence" value="ECO:0007669"/>
    <property type="project" value="TreeGrafter"/>
</dbReference>
<dbReference type="AlphaFoldDB" id="A0A482W1W1"/>
<keyword evidence="2" id="KW-0539">Nucleus</keyword>
<dbReference type="EMBL" id="QDEB01038596">
    <property type="protein sequence ID" value="RZC38955.1"/>
    <property type="molecule type" value="Genomic_DNA"/>
</dbReference>
<protein>
    <submittedName>
        <fullName evidence="5">von Willebrand factor A domain-containing protein 9</fullName>
    </submittedName>
</protein>
<sequence length="213" mass="23551">MEKIDIAHDIEDSPVPYTKITDFDYQTFNLSELIEVCGFISVTDVGSPMAVSRHLVLPASSSSKEHVPLSAEIDLTDDDTTSDEGKIPSFCVLLHGALKVENMAALVNLAENWFGFVYSWADSKKKSNLMLTILTPGSDTELNRLRKAAISLGFLDLLNGLAYIFEQECMQLPGSAHPDCALQLQHAAEVLRKTQNRDIKYVVVPLQTNYNSS</sequence>
<comment type="caution">
    <text evidence="5">The sequence shown here is derived from an EMBL/GenBank/DDBJ whole genome shotgun (WGS) entry which is preliminary data.</text>
</comment>
<dbReference type="InterPro" id="IPR039841">
    <property type="entry name" value="INTS14"/>
</dbReference>
<proteinExistence type="predicted"/>
<dbReference type="STRING" id="1661398.A0A482W1W1"/>
<keyword evidence="6" id="KW-1185">Reference proteome</keyword>
<dbReference type="Pfam" id="PF20504">
    <property type="entry name" value="IntS14_C"/>
    <property type="match status" value="1"/>
</dbReference>
<name>A0A482W1W1_ASBVE</name>
<dbReference type="InterPro" id="IPR045814">
    <property type="entry name" value="IntS14_b-barrel"/>
</dbReference>
<dbReference type="Pfam" id="PF19435">
    <property type="entry name" value="IntS14_b-barrel"/>
    <property type="match status" value="1"/>
</dbReference>
<evidence type="ECO:0000313" key="6">
    <source>
        <dbReference type="Proteomes" id="UP000292052"/>
    </source>
</evidence>
<feature type="domain" description="Integrator complex subunit 14 C-terminal" evidence="4">
    <location>
        <begin position="141"/>
        <end position="211"/>
    </location>
</feature>
<gene>
    <name evidence="5" type="ORF">BDFB_002034</name>
</gene>
<dbReference type="OrthoDB" id="2374335at2759"/>